<dbReference type="Pfam" id="PF03208">
    <property type="entry name" value="PRA1"/>
    <property type="match status" value="1"/>
</dbReference>
<keyword evidence="3 5" id="KW-1133">Transmembrane helix</keyword>
<evidence type="ECO:0000256" key="3">
    <source>
        <dbReference type="ARBA" id="ARBA00022989"/>
    </source>
</evidence>
<reference evidence="7" key="1">
    <citation type="journal article" date="2020" name="Fungal Divers.">
        <title>Resolving the Mortierellaceae phylogeny through synthesis of multi-gene phylogenetics and phylogenomics.</title>
        <authorList>
            <person name="Vandepol N."/>
            <person name="Liber J."/>
            <person name="Desiro A."/>
            <person name="Na H."/>
            <person name="Kennedy M."/>
            <person name="Barry K."/>
            <person name="Grigoriev I.V."/>
            <person name="Miller A.N."/>
            <person name="O'Donnell K."/>
            <person name="Stajich J.E."/>
            <person name="Bonito G."/>
        </authorList>
    </citation>
    <scope>NUCLEOTIDE SEQUENCE</scope>
    <source>
        <strain evidence="7">NRRL 2769</strain>
    </source>
</reference>
<dbReference type="EMBL" id="JAAAID010000883">
    <property type="protein sequence ID" value="KAG0013167.1"/>
    <property type="molecule type" value="Genomic_DNA"/>
</dbReference>
<comment type="caution">
    <text evidence="7">The sequence shown here is derived from an EMBL/GenBank/DDBJ whole genome shotgun (WGS) entry which is preliminary data.</text>
</comment>
<sequence>MSAPTYAPVPTTSRPLPSPPLPATPSPFPHITQSPYTALGLGYIKKFREEYLSSLRPFSEFLDINRLSKPDGFATVIARLNYNLSYFQSNYMLVFLGITAYSVINNTMLMFSTGFVTAGMYFISKVPQEGIIIGLNRYNPRQLQTGLVCVAVPMFFFSSTIGTIFYIVGASAVSILGHAAFMQEDFEGDFTNIV</sequence>
<dbReference type="PANTHER" id="PTHR19317:SF0">
    <property type="entry name" value="PRENYLATED RAB ACCEPTOR PROTEIN 1"/>
    <property type="match status" value="1"/>
</dbReference>
<evidence type="ECO:0000256" key="4">
    <source>
        <dbReference type="ARBA" id="ARBA00023136"/>
    </source>
</evidence>
<dbReference type="PANTHER" id="PTHR19317">
    <property type="entry name" value="PRENYLATED RAB ACCEPTOR 1-RELATED"/>
    <property type="match status" value="1"/>
</dbReference>
<gene>
    <name evidence="7" type="ORF">BGZ80_011250</name>
</gene>
<comment type="subcellular location">
    <subcellularLocation>
        <location evidence="1 5">Membrane</location>
        <topology evidence="1 5">Multi-pass membrane protein</topology>
    </subcellularLocation>
</comment>
<dbReference type="GO" id="GO:0016020">
    <property type="term" value="C:membrane"/>
    <property type="evidence" value="ECO:0007669"/>
    <property type="project" value="UniProtKB-SubCell"/>
</dbReference>
<name>A0A9P6MTP5_9FUNG</name>
<feature type="region of interest" description="Disordered" evidence="6">
    <location>
        <begin position="1"/>
        <end position="24"/>
    </location>
</feature>
<proteinExistence type="inferred from homology"/>
<evidence type="ECO:0000256" key="2">
    <source>
        <dbReference type="ARBA" id="ARBA00022692"/>
    </source>
</evidence>
<feature type="transmembrane region" description="Helical" evidence="5">
    <location>
        <begin position="91"/>
        <end position="124"/>
    </location>
</feature>
<accession>A0A9P6MTP5</accession>
<evidence type="ECO:0000256" key="6">
    <source>
        <dbReference type="SAM" id="MobiDB-lite"/>
    </source>
</evidence>
<dbReference type="OrthoDB" id="63113at2759"/>
<dbReference type="GO" id="GO:0005794">
    <property type="term" value="C:Golgi apparatus"/>
    <property type="evidence" value="ECO:0007669"/>
    <property type="project" value="TreeGrafter"/>
</dbReference>
<evidence type="ECO:0000313" key="8">
    <source>
        <dbReference type="Proteomes" id="UP000703661"/>
    </source>
</evidence>
<evidence type="ECO:0000256" key="1">
    <source>
        <dbReference type="ARBA" id="ARBA00004141"/>
    </source>
</evidence>
<dbReference type="AlphaFoldDB" id="A0A9P6MTP5"/>
<evidence type="ECO:0000313" key="7">
    <source>
        <dbReference type="EMBL" id="KAG0013167.1"/>
    </source>
</evidence>
<keyword evidence="8" id="KW-1185">Reference proteome</keyword>
<keyword evidence="2 5" id="KW-0812">Transmembrane</keyword>
<protein>
    <recommendedName>
        <fullName evidence="5">PRA1 family protein</fullName>
    </recommendedName>
</protein>
<comment type="similarity">
    <text evidence="5">Belongs to the PRA1 family.</text>
</comment>
<dbReference type="Proteomes" id="UP000703661">
    <property type="component" value="Unassembled WGS sequence"/>
</dbReference>
<evidence type="ECO:0000256" key="5">
    <source>
        <dbReference type="RuleBase" id="RU363107"/>
    </source>
</evidence>
<feature type="transmembrane region" description="Helical" evidence="5">
    <location>
        <begin position="145"/>
        <end position="168"/>
    </location>
</feature>
<dbReference type="InterPro" id="IPR004895">
    <property type="entry name" value="Prenylated_rab_accept_PRA1"/>
</dbReference>
<organism evidence="7 8">
    <name type="scientific">Entomortierella chlamydospora</name>
    <dbReference type="NCBI Taxonomy" id="101097"/>
    <lineage>
        <taxon>Eukaryota</taxon>
        <taxon>Fungi</taxon>
        <taxon>Fungi incertae sedis</taxon>
        <taxon>Mucoromycota</taxon>
        <taxon>Mortierellomycotina</taxon>
        <taxon>Mortierellomycetes</taxon>
        <taxon>Mortierellales</taxon>
        <taxon>Mortierellaceae</taxon>
        <taxon>Entomortierella</taxon>
    </lineage>
</organism>
<keyword evidence="4 5" id="KW-0472">Membrane</keyword>